<keyword evidence="4" id="KW-1185">Reference proteome</keyword>
<feature type="domain" description="Thiamine-binding protein" evidence="2">
    <location>
        <begin position="4"/>
        <end position="96"/>
    </location>
</feature>
<evidence type="ECO:0000313" key="3">
    <source>
        <dbReference type="EMBL" id="RBQ22326.1"/>
    </source>
</evidence>
<comment type="caution">
    <text evidence="3">The sequence shown here is derived from an EMBL/GenBank/DDBJ whole genome shotgun (WGS) entry which is preliminary data.</text>
</comment>
<organism evidence="3 4">
    <name type="scientific">Candidatus Methanobinarius endosymbioticus</name>
    <dbReference type="NCBI Taxonomy" id="2006182"/>
    <lineage>
        <taxon>Archaea</taxon>
        <taxon>Methanobacteriati</taxon>
        <taxon>Methanobacteriota</taxon>
        <taxon>Methanomada group</taxon>
        <taxon>Methanobacteria</taxon>
        <taxon>Methanobacteriales</taxon>
        <taxon>Methanobacteriaceae</taxon>
        <taxon>Candidatus Methanobinarius</taxon>
    </lineage>
</organism>
<dbReference type="PANTHER" id="PTHR33777:SF1">
    <property type="entry name" value="UPF0045 PROTEIN ECM15"/>
    <property type="match status" value="1"/>
</dbReference>
<dbReference type="Pfam" id="PF01910">
    <property type="entry name" value="Thiamine_BP"/>
    <property type="match status" value="1"/>
</dbReference>
<protein>
    <recommendedName>
        <fullName evidence="2">Thiamine-binding protein domain-containing protein</fullName>
    </recommendedName>
</protein>
<evidence type="ECO:0000313" key="4">
    <source>
        <dbReference type="Proteomes" id="UP000253099"/>
    </source>
</evidence>
<comment type="similarity">
    <text evidence="1">Belongs to the UPF0045 family.</text>
</comment>
<dbReference type="PANTHER" id="PTHR33777">
    <property type="entry name" value="UPF0045 PROTEIN ECM15"/>
    <property type="match status" value="1"/>
</dbReference>
<evidence type="ECO:0000256" key="1">
    <source>
        <dbReference type="ARBA" id="ARBA00010272"/>
    </source>
</evidence>
<proteinExistence type="inferred from homology"/>
<dbReference type="Gene3D" id="3.30.70.930">
    <property type="match status" value="1"/>
</dbReference>
<dbReference type="GO" id="GO:0005829">
    <property type="term" value="C:cytosol"/>
    <property type="evidence" value="ECO:0007669"/>
    <property type="project" value="TreeGrafter"/>
</dbReference>
<name>A0A366M801_9EURY</name>
<reference evidence="3 4" key="1">
    <citation type="submission" date="2018-06" db="EMBL/GenBank/DDBJ databases">
        <title>Genomic insight into two independent archaeal endosymbiosis events.</title>
        <authorList>
            <person name="Lind A.E."/>
            <person name="Lewis W.H."/>
            <person name="Spang A."/>
            <person name="Guy L."/>
            <person name="Embley M.T."/>
            <person name="Ettema T.J.G."/>
        </authorList>
    </citation>
    <scope>NUCLEOTIDE SEQUENCE [LARGE SCALE GENOMIC DNA]</scope>
    <source>
        <strain evidence="3">NOE</strain>
    </source>
</reference>
<dbReference type="InterPro" id="IPR002767">
    <property type="entry name" value="Thiamine_BP"/>
</dbReference>
<dbReference type="NCBIfam" id="TIGR00106">
    <property type="entry name" value="MTH1187 family thiamine-binding protein"/>
    <property type="match status" value="1"/>
</dbReference>
<dbReference type="AlphaFoldDB" id="A0A366M801"/>
<dbReference type="InterPro" id="IPR051614">
    <property type="entry name" value="UPF0045_domain"/>
</dbReference>
<dbReference type="InterPro" id="IPR029756">
    <property type="entry name" value="MTH1187/YkoF-like"/>
</dbReference>
<sequence>MITAEFGVVPIGTKETDLGDYVSLAVQAIKDSGLKYEITGMGTQIESDNLKNLYTAIQSAQEAVFEVGADRVFTVIKVDDRRDKKIRGLNDKVSTVNDMLK</sequence>
<dbReference type="EMBL" id="NIZT01000070">
    <property type="protein sequence ID" value="RBQ22326.1"/>
    <property type="molecule type" value="Genomic_DNA"/>
</dbReference>
<gene>
    <name evidence="3" type="ORF">ALNOE001_20640</name>
</gene>
<accession>A0A366M801</accession>
<evidence type="ECO:0000259" key="2">
    <source>
        <dbReference type="Pfam" id="PF01910"/>
    </source>
</evidence>
<dbReference type="SUPFAM" id="SSF89957">
    <property type="entry name" value="MTH1187/YkoF-like"/>
    <property type="match status" value="1"/>
</dbReference>
<dbReference type="Proteomes" id="UP000253099">
    <property type="component" value="Unassembled WGS sequence"/>
</dbReference>